<dbReference type="PANTHER" id="PTHR45138:SF9">
    <property type="entry name" value="DIGUANYLATE CYCLASE DGCM-RELATED"/>
    <property type="match status" value="1"/>
</dbReference>
<dbReference type="SMART" id="SM00267">
    <property type="entry name" value="GGDEF"/>
    <property type="match status" value="1"/>
</dbReference>
<dbReference type="SUPFAM" id="SSF55781">
    <property type="entry name" value="GAF domain-like"/>
    <property type="match status" value="2"/>
</dbReference>
<dbReference type="EMBL" id="JAOUSE010000045">
    <property type="protein sequence ID" value="MCU9595259.1"/>
    <property type="molecule type" value="Genomic_DNA"/>
</dbReference>
<dbReference type="SMART" id="SM00065">
    <property type="entry name" value="GAF"/>
    <property type="match status" value="2"/>
</dbReference>
<dbReference type="InterPro" id="IPR029016">
    <property type="entry name" value="GAF-like_dom_sf"/>
</dbReference>
<reference evidence="2 3" key="1">
    <citation type="submission" date="2022-10" db="EMBL/GenBank/DDBJ databases">
        <title>Description of Fervidibacillus gen. nov. in the family Fervidibacillaceae fam. nov. with two species, Fervidibacillus albus sp. nov., and Fervidibacillus halotolerans sp. nov., isolated from tidal flat sediments.</title>
        <authorList>
            <person name="Kwon K.K."/>
            <person name="Yang S.-H."/>
        </authorList>
    </citation>
    <scope>NUCLEOTIDE SEQUENCE [LARGE SCALE GENOMIC DNA]</scope>
    <source>
        <strain evidence="2 3">DSM 23332</strain>
    </source>
</reference>
<name>A0ABT2WKL9_9BACI</name>
<proteinExistence type="predicted"/>
<organism evidence="2 3">
    <name type="scientific">Pallidibacillus thermolactis</name>
    <dbReference type="NCBI Taxonomy" id="251051"/>
    <lineage>
        <taxon>Bacteria</taxon>
        <taxon>Bacillati</taxon>
        <taxon>Bacillota</taxon>
        <taxon>Bacilli</taxon>
        <taxon>Bacillales</taxon>
        <taxon>Bacillaceae</taxon>
        <taxon>Pallidibacillus</taxon>
    </lineage>
</organism>
<keyword evidence="3" id="KW-1185">Reference proteome</keyword>
<dbReference type="CDD" id="cd01949">
    <property type="entry name" value="GGDEF"/>
    <property type="match status" value="1"/>
</dbReference>
<comment type="caution">
    <text evidence="2">The sequence shown here is derived from an EMBL/GenBank/DDBJ whole genome shotgun (WGS) entry which is preliminary data.</text>
</comment>
<dbReference type="Gene3D" id="3.30.70.270">
    <property type="match status" value="1"/>
</dbReference>
<dbReference type="Pfam" id="PF00990">
    <property type="entry name" value="GGDEF"/>
    <property type="match status" value="1"/>
</dbReference>
<sequence length="607" mass="70773">MNNLEEEKLMQLKGEMFENLQINQENYSDNGYVQTLVDVIRKVLEIEHIHFLISKELYKDIQYIVKVKHRYISIIDPYNPMDQQYCESLIQSNEYNKKIILNTAKEELIGYIFLKIEIDSFSSQFWDDFTHIIHHYFKQVFQILVINNEKRRYRLLQSVTNQLHSSIDIDAVLRKVLESLKEIYPNFYFTLQLSTDDFKKSDLSIETLDYTMENSPAMECFLTGNYRIEDDINRKESFMYFPLKGKQGIYGVLHIHANQSIIISEQDIEFIHILAQTAGNAMENARLYQHSKQLIKDLKLITNVSKKLNSILKLTDLVKYIVAELKNSFNAHEAGIVMFKEEYCEVLSGSTTYFYNEDCKSLLHEVKQVLLTKKEGLFLGDVNQSQYRFTSIPYASIMVESIEQDDNIIGSIIVLHQQPYYFSFETFKLFRSLTQHSSLAFSNAILREELEQLVITDYLTKLYTRNYLDDEMKQSMERDTQGVFLLIDIDNFKKVNDTYGHQNGDKVLVQIADIIKEKLITGGIAARWGGEEIAVYLPNYTFEEGMHLAHEFVQLIPKKSKPSVTISCGVSYWSIHQPESPLTLFKKADEALYEAKNTGKNRMIANI</sequence>
<accession>A0ABT2WKL9</accession>
<dbReference type="InterPro" id="IPR000160">
    <property type="entry name" value="GGDEF_dom"/>
</dbReference>
<dbReference type="InterPro" id="IPR043128">
    <property type="entry name" value="Rev_trsase/Diguanyl_cyclase"/>
</dbReference>
<protein>
    <submittedName>
        <fullName evidence="2">Sensor domain-containing diguanylate cyclase</fullName>
    </submittedName>
</protein>
<dbReference type="Gene3D" id="3.30.450.40">
    <property type="match status" value="2"/>
</dbReference>
<feature type="domain" description="GGDEF" evidence="1">
    <location>
        <begin position="480"/>
        <end position="607"/>
    </location>
</feature>
<dbReference type="InterPro" id="IPR029787">
    <property type="entry name" value="Nucleotide_cyclase"/>
</dbReference>
<evidence type="ECO:0000259" key="1">
    <source>
        <dbReference type="PROSITE" id="PS50887"/>
    </source>
</evidence>
<dbReference type="NCBIfam" id="TIGR00254">
    <property type="entry name" value="GGDEF"/>
    <property type="match status" value="1"/>
</dbReference>
<gene>
    <name evidence="2" type="ORF">OEV82_12495</name>
</gene>
<evidence type="ECO:0000313" key="2">
    <source>
        <dbReference type="EMBL" id="MCU9595259.1"/>
    </source>
</evidence>
<dbReference type="InterPro" id="IPR050469">
    <property type="entry name" value="Diguanylate_Cyclase"/>
</dbReference>
<dbReference type="InterPro" id="IPR003018">
    <property type="entry name" value="GAF"/>
</dbReference>
<evidence type="ECO:0000313" key="3">
    <source>
        <dbReference type="Proteomes" id="UP001208656"/>
    </source>
</evidence>
<dbReference type="PROSITE" id="PS50887">
    <property type="entry name" value="GGDEF"/>
    <property type="match status" value="1"/>
</dbReference>
<dbReference type="Proteomes" id="UP001208656">
    <property type="component" value="Unassembled WGS sequence"/>
</dbReference>
<dbReference type="SUPFAM" id="SSF55073">
    <property type="entry name" value="Nucleotide cyclase"/>
    <property type="match status" value="1"/>
</dbReference>
<dbReference type="PANTHER" id="PTHR45138">
    <property type="entry name" value="REGULATORY COMPONENTS OF SENSORY TRANSDUCTION SYSTEM"/>
    <property type="match status" value="1"/>
</dbReference>
<dbReference type="RefSeq" id="WP_263062083.1">
    <property type="nucleotide sequence ID" value="NZ_JAOUSE010000045.1"/>
</dbReference>